<organism evidence="1 2">
    <name type="scientific">Ectothiorhodospira marina</name>
    <dbReference type="NCBI Taxonomy" id="1396821"/>
    <lineage>
        <taxon>Bacteria</taxon>
        <taxon>Pseudomonadati</taxon>
        <taxon>Pseudomonadota</taxon>
        <taxon>Gammaproteobacteria</taxon>
        <taxon>Chromatiales</taxon>
        <taxon>Ectothiorhodospiraceae</taxon>
        <taxon>Ectothiorhodospira</taxon>
    </lineage>
</organism>
<dbReference type="Proteomes" id="UP000199256">
    <property type="component" value="Unassembled WGS sequence"/>
</dbReference>
<dbReference type="EMBL" id="FOAA01000007">
    <property type="protein sequence ID" value="SEK97518.1"/>
    <property type="molecule type" value="Genomic_DNA"/>
</dbReference>
<reference evidence="2" key="1">
    <citation type="submission" date="2016-10" db="EMBL/GenBank/DDBJ databases">
        <authorList>
            <person name="Varghese N."/>
            <person name="Submissions S."/>
        </authorList>
    </citation>
    <scope>NUCLEOTIDE SEQUENCE [LARGE SCALE GENOMIC DNA]</scope>
    <source>
        <strain evidence="2">DSM 241</strain>
    </source>
</reference>
<proteinExistence type="predicted"/>
<dbReference type="OrthoDB" id="5771480at2"/>
<gene>
    <name evidence="1" type="ORF">SAMN05444515_107118</name>
</gene>
<keyword evidence="2" id="KW-1185">Reference proteome</keyword>
<sequence>MTVSITSSNVLSGIQAGMQGLRGNAVEIASAATLGGQSTRGIEQPLVEQRVNANQVEASAKVLQTENQMLGTLIDMKV</sequence>
<dbReference type="STRING" id="1396821.SAMN05444515_107118"/>
<dbReference type="RefSeq" id="WP_090253142.1">
    <property type="nucleotide sequence ID" value="NZ_FOAA01000007.1"/>
</dbReference>
<protein>
    <recommendedName>
        <fullName evidence="3">Flagellar basal body rod FlgEFG protein C-terminal</fullName>
    </recommendedName>
</protein>
<evidence type="ECO:0000313" key="2">
    <source>
        <dbReference type="Proteomes" id="UP000199256"/>
    </source>
</evidence>
<dbReference type="AlphaFoldDB" id="A0A1H7LF84"/>
<name>A0A1H7LF84_9GAMM</name>
<evidence type="ECO:0008006" key="3">
    <source>
        <dbReference type="Google" id="ProtNLM"/>
    </source>
</evidence>
<evidence type="ECO:0000313" key="1">
    <source>
        <dbReference type="EMBL" id="SEK97518.1"/>
    </source>
</evidence>
<accession>A0A1H7LF84</accession>